<gene>
    <name evidence="1" type="ORF">GCM10007377_15760</name>
</gene>
<dbReference type="EMBL" id="BMDH01000006">
    <property type="protein sequence ID" value="GGI15410.1"/>
    <property type="molecule type" value="Genomic_DNA"/>
</dbReference>
<name>A0A8J3EXV9_9BIFI</name>
<reference evidence="1" key="1">
    <citation type="journal article" date="2014" name="Int. J. Syst. Evol. Microbiol.">
        <title>Complete genome sequence of Corynebacterium casei LMG S-19264T (=DSM 44701T), isolated from a smear-ripened cheese.</title>
        <authorList>
            <consortium name="US DOE Joint Genome Institute (JGI-PGF)"/>
            <person name="Walter F."/>
            <person name="Albersmeier A."/>
            <person name="Kalinowski J."/>
            <person name="Ruckert C."/>
        </authorList>
    </citation>
    <scope>NUCLEOTIDE SEQUENCE</scope>
    <source>
        <strain evidence="1">CCM 8606</strain>
    </source>
</reference>
<dbReference type="AlphaFoldDB" id="A0A8J3EXV9"/>
<reference evidence="1" key="2">
    <citation type="submission" date="2020-09" db="EMBL/GenBank/DDBJ databases">
        <authorList>
            <person name="Sun Q."/>
            <person name="Sedlacek I."/>
        </authorList>
    </citation>
    <scope>NUCLEOTIDE SEQUENCE</scope>
    <source>
        <strain evidence="1">CCM 8606</strain>
    </source>
</reference>
<accession>A0A8J3EXV9</accession>
<keyword evidence="2" id="KW-1185">Reference proteome</keyword>
<comment type="caution">
    <text evidence="1">The sequence shown here is derived from an EMBL/GenBank/DDBJ whole genome shotgun (WGS) entry which is preliminary data.</text>
</comment>
<dbReference type="Proteomes" id="UP000619536">
    <property type="component" value="Unassembled WGS sequence"/>
</dbReference>
<evidence type="ECO:0000313" key="1">
    <source>
        <dbReference type="EMBL" id="GGI15410.1"/>
    </source>
</evidence>
<sequence length="185" mass="21591">MEPNQNNTLRQELTVWAKLWLRWVDDTVSLDEEERDVLVELATRNRELRDVFIYSAVSHLNIEELIALYNPRTTHHELGRMIKKSWKSPLNLERVQLVLTRLDELVQGLDITDDNQIMLDTVRGYIAYWSAPLVEDGAKQVERYVEHIDSLKPYATDPKNTIMAEIMRYGVEHEVYPTGVLEQAA</sequence>
<organism evidence="1 2">
    <name type="scientific">Galliscardovia ingluviei</name>
    <dbReference type="NCBI Taxonomy" id="1769422"/>
    <lineage>
        <taxon>Bacteria</taxon>
        <taxon>Bacillati</taxon>
        <taxon>Actinomycetota</taxon>
        <taxon>Actinomycetes</taxon>
        <taxon>Bifidobacteriales</taxon>
        <taxon>Bifidobacteriaceae</taxon>
        <taxon>Galliscardovia</taxon>
    </lineage>
</organism>
<evidence type="ECO:0000313" key="2">
    <source>
        <dbReference type="Proteomes" id="UP000619536"/>
    </source>
</evidence>
<protein>
    <submittedName>
        <fullName evidence="1">Uncharacterized protein</fullName>
    </submittedName>
</protein>
<dbReference type="RefSeq" id="WP_188355743.1">
    <property type="nucleotide sequence ID" value="NZ_BMDH01000006.1"/>
</dbReference>
<proteinExistence type="predicted"/>